<evidence type="ECO:0000313" key="3">
    <source>
        <dbReference type="Proteomes" id="UP000479226"/>
    </source>
</evidence>
<dbReference type="Gene3D" id="1.20.120.450">
    <property type="entry name" value="dinb family like domain"/>
    <property type="match status" value="1"/>
</dbReference>
<dbReference type="InterPro" id="IPR017517">
    <property type="entry name" value="Maleyloyr_isom"/>
</dbReference>
<dbReference type="InterPro" id="IPR034660">
    <property type="entry name" value="DinB/YfiT-like"/>
</dbReference>
<organism evidence="2 3">
    <name type="scientific">Arthrobacter silviterrae</name>
    <dbReference type="NCBI Taxonomy" id="2026658"/>
    <lineage>
        <taxon>Bacteria</taxon>
        <taxon>Bacillati</taxon>
        <taxon>Actinomycetota</taxon>
        <taxon>Actinomycetes</taxon>
        <taxon>Micrococcales</taxon>
        <taxon>Micrococcaceae</taxon>
        <taxon>Arthrobacter</taxon>
    </lineage>
</organism>
<dbReference type="Proteomes" id="UP000479226">
    <property type="component" value="Unassembled WGS sequence"/>
</dbReference>
<dbReference type="NCBIfam" id="TIGR03086">
    <property type="entry name" value="TIGR03086 family metal-binding protein"/>
    <property type="match status" value="1"/>
</dbReference>
<dbReference type="InterPro" id="IPR017520">
    <property type="entry name" value="CHP03086"/>
</dbReference>
<dbReference type="NCBIfam" id="TIGR03083">
    <property type="entry name" value="maleylpyruvate isomerase family mycothiol-dependent enzyme"/>
    <property type="match status" value="1"/>
</dbReference>
<dbReference type="Pfam" id="PF11716">
    <property type="entry name" value="MDMPI_N"/>
    <property type="match status" value="1"/>
</dbReference>
<proteinExistence type="predicted"/>
<keyword evidence="3" id="KW-1185">Reference proteome</keyword>
<gene>
    <name evidence="2" type="ORF">G6N77_10715</name>
</gene>
<dbReference type="EMBL" id="JAAKZI010000016">
    <property type="protein sequence ID" value="NGN83929.1"/>
    <property type="molecule type" value="Genomic_DNA"/>
</dbReference>
<dbReference type="RefSeq" id="WP_165182152.1">
    <property type="nucleotide sequence ID" value="NZ_JAAKZI010000016.1"/>
</dbReference>
<accession>A0ABX0DAL9</accession>
<feature type="domain" description="Mycothiol-dependent maleylpyruvate isomerase metal-binding" evidence="1">
    <location>
        <begin position="14"/>
        <end position="132"/>
    </location>
</feature>
<dbReference type="InterPro" id="IPR024344">
    <property type="entry name" value="MDMPI_metal-binding"/>
</dbReference>
<reference evidence="2 3" key="1">
    <citation type="submission" date="2020-02" db="EMBL/GenBank/DDBJ databases">
        <title>Genome sequence of the type strain DSM 27180 of Arthrobacter silviterrae.</title>
        <authorList>
            <person name="Gao J."/>
            <person name="Sun J."/>
        </authorList>
    </citation>
    <scope>NUCLEOTIDE SEQUENCE [LARGE SCALE GENOMIC DNA]</scope>
    <source>
        <strain evidence="2 3">DSM 27180</strain>
    </source>
</reference>
<evidence type="ECO:0000313" key="2">
    <source>
        <dbReference type="EMBL" id="NGN83929.1"/>
    </source>
</evidence>
<sequence length="213" mass="23264">MPPQLIPNPLQLLERALDQCGEVIAAISSNQAEWPTPCSEWNVQDLLHHLVVQDLHNFTLVARGNNVDPQAAHATVGADWSTRFADGAVMLMRAWASADLSHQVALPGGGEAPLRSRIGLQIAEFTVHSWDLLKATEVPVILDPALADQSLAWAQRVMKPEYRGADKSFGPEVRVSIASDSYARLAGWFGRNPGFAPGRPAESVTTQSHRLHR</sequence>
<comment type="caution">
    <text evidence="2">The sequence shown here is derived from an EMBL/GenBank/DDBJ whole genome shotgun (WGS) entry which is preliminary data.</text>
</comment>
<dbReference type="SUPFAM" id="SSF109854">
    <property type="entry name" value="DinB/YfiT-like putative metalloenzymes"/>
    <property type="match status" value="1"/>
</dbReference>
<name>A0ABX0DAL9_9MICC</name>
<protein>
    <submittedName>
        <fullName evidence="2">TIGR03086 family protein</fullName>
    </submittedName>
</protein>
<evidence type="ECO:0000259" key="1">
    <source>
        <dbReference type="Pfam" id="PF11716"/>
    </source>
</evidence>